<comment type="caution">
    <text evidence="2">The sequence shown here is derived from an EMBL/GenBank/DDBJ whole genome shotgun (WGS) entry which is preliminary data.</text>
</comment>
<dbReference type="Proteomes" id="UP001218021">
    <property type="component" value="Unassembled WGS sequence"/>
</dbReference>
<sequence length="78" mass="8807">MTSKTVDFSQPVYDLAQQDPDFVAIMVEAGFDKIKIPGMLDTVGRFVNINRGCLAMNIDKCLVIDTFKRHGYEVINHD</sequence>
<organism evidence="2 3">
    <name type="scientific">Limosilactobacillus mucosae</name>
    <name type="common">Lactobacillus mucosae</name>
    <dbReference type="NCBI Taxonomy" id="97478"/>
    <lineage>
        <taxon>Bacteria</taxon>
        <taxon>Bacillati</taxon>
        <taxon>Bacillota</taxon>
        <taxon>Bacilli</taxon>
        <taxon>Lactobacillales</taxon>
        <taxon>Lactobacillaceae</taxon>
        <taxon>Limosilactobacillus</taxon>
    </lineage>
</organism>
<accession>A0AAJ1HPX6</accession>
<protein>
    <submittedName>
        <fullName evidence="2">DUF1858 domain-containing protein</fullName>
    </submittedName>
</protein>
<dbReference type="Pfam" id="PF08984">
    <property type="entry name" value="DUF1858"/>
    <property type="match status" value="1"/>
</dbReference>
<dbReference type="AlphaFoldDB" id="A0AAJ1HPX6"/>
<dbReference type="InterPro" id="IPR038062">
    <property type="entry name" value="ScdA-like_N_sf"/>
</dbReference>
<dbReference type="Gene3D" id="1.10.3910.10">
    <property type="entry name" value="SP0561-like"/>
    <property type="match status" value="1"/>
</dbReference>
<reference evidence="2" key="1">
    <citation type="submission" date="2023-01" db="EMBL/GenBank/DDBJ databases">
        <title>Genome analysis of 13 Lactobacillus isolated from gut of wild boar.</title>
        <authorList>
            <person name="Papp P."/>
            <person name="Libisch B."/>
            <person name="Nagy T."/>
            <person name="Olasz F."/>
        </authorList>
    </citation>
    <scope>NUCLEOTIDE SEQUENCE</scope>
    <source>
        <strain evidence="2">F108</strain>
    </source>
</reference>
<dbReference type="RefSeq" id="WP_048344951.1">
    <property type="nucleotide sequence ID" value="NZ_CABMGR010000008.1"/>
</dbReference>
<dbReference type="EMBL" id="JAQOND010000028">
    <property type="protein sequence ID" value="MDC2828078.1"/>
    <property type="molecule type" value="Genomic_DNA"/>
</dbReference>
<proteinExistence type="predicted"/>
<gene>
    <name evidence="2" type="ORF">PO158_07250</name>
</gene>
<evidence type="ECO:0000313" key="3">
    <source>
        <dbReference type="Proteomes" id="UP001218021"/>
    </source>
</evidence>
<dbReference type="InterPro" id="IPR015077">
    <property type="entry name" value="DUF1858"/>
</dbReference>
<name>A0AAJ1HPX6_LIMMU</name>
<evidence type="ECO:0000259" key="1">
    <source>
        <dbReference type="Pfam" id="PF08984"/>
    </source>
</evidence>
<feature type="domain" description="DUF1858" evidence="1">
    <location>
        <begin position="7"/>
        <end position="59"/>
    </location>
</feature>
<dbReference type="SUPFAM" id="SSF140683">
    <property type="entry name" value="SP0561-like"/>
    <property type="match status" value="1"/>
</dbReference>
<evidence type="ECO:0000313" key="2">
    <source>
        <dbReference type="EMBL" id="MDC2828078.1"/>
    </source>
</evidence>